<feature type="domain" description="Galactose oxidase-like Early set" evidence="3">
    <location>
        <begin position="453"/>
        <end position="562"/>
    </location>
</feature>
<dbReference type="InterPro" id="IPR013783">
    <property type="entry name" value="Ig-like_fold"/>
</dbReference>
<dbReference type="Pfam" id="PF09118">
    <property type="entry name" value="GO-like_E_set"/>
    <property type="match status" value="1"/>
</dbReference>
<evidence type="ECO:0000259" key="2">
    <source>
        <dbReference type="Pfam" id="PF07250"/>
    </source>
</evidence>
<dbReference type="Gene3D" id="2.60.40.10">
    <property type="entry name" value="Immunoglobulins"/>
    <property type="match status" value="1"/>
</dbReference>
<evidence type="ECO:0000313" key="5">
    <source>
        <dbReference type="Proteomes" id="UP000886520"/>
    </source>
</evidence>
<dbReference type="CDD" id="cd02851">
    <property type="entry name" value="E_set_GO_C"/>
    <property type="match status" value="1"/>
</dbReference>
<accession>A0A9D4Z454</accession>
<keyword evidence="5" id="KW-1185">Reference proteome</keyword>
<dbReference type="Pfam" id="PF07250">
    <property type="entry name" value="Glyoxal_oxid_N"/>
    <property type="match status" value="1"/>
</dbReference>
<organism evidence="4 5">
    <name type="scientific">Adiantum capillus-veneris</name>
    <name type="common">Maidenhair fern</name>
    <dbReference type="NCBI Taxonomy" id="13818"/>
    <lineage>
        <taxon>Eukaryota</taxon>
        <taxon>Viridiplantae</taxon>
        <taxon>Streptophyta</taxon>
        <taxon>Embryophyta</taxon>
        <taxon>Tracheophyta</taxon>
        <taxon>Polypodiopsida</taxon>
        <taxon>Polypodiidae</taxon>
        <taxon>Polypodiales</taxon>
        <taxon>Pteridineae</taxon>
        <taxon>Pteridaceae</taxon>
        <taxon>Vittarioideae</taxon>
        <taxon>Adiantum</taxon>
    </lineage>
</organism>
<dbReference type="InterPro" id="IPR037293">
    <property type="entry name" value="Gal_Oxidase_central_sf"/>
</dbReference>
<dbReference type="PANTHER" id="PTHR32208:SF71">
    <property type="entry name" value="GLYOXAL OXIDASE-RELATED PROTEIN"/>
    <property type="match status" value="1"/>
</dbReference>
<evidence type="ECO:0000256" key="1">
    <source>
        <dbReference type="ARBA" id="ARBA00022729"/>
    </source>
</evidence>
<dbReference type="AlphaFoldDB" id="A0A9D4Z454"/>
<feature type="domain" description="Glyoxal oxidase N-terminal" evidence="2">
    <location>
        <begin position="58"/>
        <end position="444"/>
    </location>
</feature>
<dbReference type="InterPro" id="IPR014756">
    <property type="entry name" value="Ig_E-set"/>
</dbReference>
<evidence type="ECO:0000259" key="3">
    <source>
        <dbReference type="Pfam" id="PF09118"/>
    </source>
</evidence>
<dbReference type="OrthoDB" id="2019572at2759"/>
<comment type="caution">
    <text evidence="4">The sequence shown here is derived from an EMBL/GenBank/DDBJ whole genome shotgun (WGS) entry which is preliminary data.</text>
</comment>
<dbReference type="InterPro" id="IPR009880">
    <property type="entry name" value="Glyoxal_oxidase_N"/>
</dbReference>
<dbReference type="SUPFAM" id="SSF50965">
    <property type="entry name" value="Galactose oxidase, central domain"/>
    <property type="match status" value="1"/>
</dbReference>
<dbReference type="InterPro" id="IPR011043">
    <property type="entry name" value="Gal_Oxase/kelch_b-propeller"/>
</dbReference>
<gene>
    <name evidence="4" type="ORF">GOP47_0026071</name>
</gene>
<dbReference type="PANTHER" id="PTHR32208">
    <property type="entry name" value="SECRETED PROTEIN-RELATED"/>
    <property type="match status" value="1"/>
</dbReference>
<protein>
    <recommendedName>
        <fullName evidence="6">Galactose oxidase</fullName>
    </recommendedName>
</protein>
<name>A0A9D4Z454_ADICA</name>
<evidence type="ECO:0008006" key="6">
    <source>
        <dbReference type="Google" id="ProtNLM"/>
    </source>
</evidence>
<dbReference type="Proteomes" id="UP000886520">
    <property type="component" value="Chromosome 25"/>
</dbReference>
<proteinExistence type="predicted"/>
<dbReference type="InterPro" id="IPR015202">
    <property type="entry name" value="GO-like_E_set"/>
</dbReference>
<keyword evidence="1" id="KW-0732">Signal</keyword>
<reference evidence="4" key="1">
    <citation type="submission" date="2021-01" db="EMBL/GenBank/DDBJ databases">
        <title>Adiantum capillus-veneris genome.</title>
        <authorList>
            <person name="Fang Y."/>
            <person name="Liao Q."/>
        </authorList>
    </citation>
    <scope>NUCLEOTIDE SEQUENCE</scope>
    <source>
        <strain evidence="4">H3</strain>
        <tissue evidence="4">Leaf</tissue>
    </source>
</reference>
<evidence type="ECO:0000313" key="4">
    <source>
        <dbReference type="EMBL" id="KAI5059752.1"/>
    </source>
</evidence>
<dbReference type="Gene3D" id="2.130.10.80">
    <property type="entry name" value="Galactose oxidase/kelch, beta-propeller"/>
    <property type="match status" value="1"/>
</dbReference>
<dbReference type="EMBL" id="JABFUD020000025">
    <property type="protein sequence ID" value="KAI5059752.1"/>
    <property type="molecule type" value="Genomic_DNA"/>
</dbReference>
<dbReference type="SUPFAM" id="SSF81296">
    <property type="entry name" value="E set domains"/>
    <property type="match status" value="1"/>
</dbReference>
<sequence>MQRLAIHHHKIQISQCRQISLLLLVSTCIIVTWLSALPAQAANTGKWATLLTPGISAMHMATTRFNKVIVFDRTDFGPSQMRLPNGRCRDNPNDLALKRDCYAHSYEYDVSSNRARPLMVLTDTWCSSGAFVANGTLLQTGGFNDGATAIRYFQPCVGATCDWLETGHLSAARWYASNQILPDNRVIVVGGQRAFSYEFLPKKTSAETAIPLGFLTKTHTPNIENNLYPFIHLSSDGNLFIFGNKQSILLNYKTNRVVKTFPDLPSGPRNYPSSGSSVMLPLRHTDGFKIVEVMICGGSPDEAFNSAGMGVYMDALNDCGRMVITDAKPKWVMEKMPAPRVMGDMLLLPTGDVLIINGAEQGTAGWGAAKKPARAPFLYSLGRPAGRRFVVFAASDIPRMYHSTANVLADGRVLVGGSNTNVGYVFEGVEFPTELRLEAFSPYYRHAGYSAWRPSIRRMSTTEVKYGGRFVVKFTVATPPAPAELLFNMYAPPFTTHSYSMNQRMLFLAFSFSTAQLRNASSATSYEAVVSAPPSSVAAPSGFYMLRVVNRGVPSSATWIRIS</sequence>